<name>A0A9D2MWU7_9FIRM</name>
<evidence type="ECO:0000256" key="8">
    <source>
        <dbReference type="SAM" id="Phobius"/>
    </source>
</evidence>
<feature type="transmembrane region" description="Helical" evidence="8">
    <location>
        <begin position="77"/>
        <end position="96"/>
    </location>
</feature>
<evidence type="ECO:0000256" key="6">
    <source>
        <dbReference type="ARBA" id="ARBA00023136"/>
    </source>
</evidence>
<proteinExistence type="inferred from homology"/>
<evidence type="ECO:0000256" key="2">
    <source>
        <dbReference type="ARBA" id="ARBA00010323"/>
    </source>
</evidence>
<dbReference type="AlphaFoldDB" id="A0A9D2MWU7"/>
<feature type="transmembrane region" description="Helical" evidence="8">
    <location>
        <begin position="33"/>
        <end position="57"/>
    </location>
</feature>
<keyword evidence="5 8" id="KW-1133">Transmembrane helix</keyword>
<comment type="subcellular location">
    <subcellularLocation>
        <location evidence="1">Cell membrane</location>
        <topology evidence="1">Multi-pass membrane protein</topology>
    </subcellularLocation>
</comment>
<feature type="transmembrane region" description="Helical" evidence="8">
    <location>
        <begin position="320"/>
        <end position="344"/>
    </location>
</feature>
<dbReference type="GO" id="GO:0016746">
    <property type="term" value="F:acyltransferase activity"/>
    <property type="evidence" value="ECO:0007669"/>
    <property type="project" value="UniProtKB-KW"/>
</dbReference>
<sequence>MVFSSLVFLCVFFPLQMLIYAFARSIEAKNTVLILFSLVFYAWGEPFYIVLLLFMAFADWAISQGIYKYRGTGKSKAFLVLGCIIDLGLLAFFKYAMFLMQNTHDWFGFPSVVPQIALPIGISFYTFQLLSYMVDVYRQEVPAQPKFRRLLLYVSLFHQCIAGPIVRYQDVAEQILSRHVDSEDMRNGINRFVSGLAKKVLLANVCGSIASRTILSGAAGDQAANLPTLENAAALALWLGCFAYALQIYLDFSAYSDMAIGMGLMVGFRYKENFNYPYLANSITDFWRRWHMSLSSFFRDYVYIPLGGNRKGKARQAFNLLVVWFLTGMWHGAGWNFILWGLYYFVFLALEKFLLPCLQRLPGFFAHLYTLVVVFFGWILFYFTDFTQGWVVLKGLFCLNGNPLINFESQNIFLNYLFFLVVAVVACTPLPRMLYHRLTSSTNGAAIVLGTVAEYILPVAGLLFSISYLVGDSYNPFLYLQF</sequence>
<feature type="transmembrane region" description="Helical" evidence="8">
    <location>
        <begin position="447"/>
        <end position="470"/>
    </location>
</feature>
<evidence type="ECO:0000256" key="5">
    <source>
        <dbReference type="ARBA" id="ARBA00022989"/>
    </source>
</evidence>
<dbReference type="PANTHER" id="PTHR13285">
    <property type="entry name" value="ACYLTRANSFERASE"/>
    <property type="match status" value="1"/>
</dbReference>
<feature type="transmembrane region" description="Helical" evidence="8">
    <location>
        <begin position="364"/>
        <end position="383"/>
    </location>
</feature>
<keyword evidence="3 7" id="KW-1003">Cell membrane</keyword>
<evidence type="ECO:0000256" key="1">
    <source>
        <dbReference type="ARBA" id="ARBA00004651"/>
    </source>
</evidence>
<comment type="similarity">
    <text evidence="2 7">Belongs to the membrane-bound acyltransferase family.</text>
</comment>
<dbReference type="PIRSF" id="PIRSF016636">
    <property type="entry name" value="AlgI_DltB"/>
    <property type="match status" value="1"/>
</dbReference>
<dbReference type="InterPro" id="IPR024194">
    <property type="entry name" value="Ac/AlaTfrase_AlgI/DltB"/>
</dbReference>
<evidence type="ECO:0000256" key="3">
    <source>
        <dbReference type="ARBA" id="ARBA00022475"/>
    </source>
</evidence>
<organism evidence="9 10">
    <name type="scientific">Candidatus Acutalibacter pullicola</name>
    <dbReference type="NCBI Taxonomy" id="2838417"/>
    <lineage>
        <taxon>Bacteria</taxon>
        <taxon>Bacillati</taxon>
        <taxon>Bacillota</taxon>
        <taxon>Clostridia</taxon>
        <taxon>Eubacteriales</taxon>
        <taxon>Acutalibacteraceae</taxon>
        <taxon>Acutalibacter</taxon>
    </lineage>
</organism>
<dbReference type="Pfam" id="PF03062">
    <property type="entry name" value="MBOAT"/>
    <property type="match status" value="1"/>
</dbReference>
<dbReference type="InterPro" id="IPR028362">
    <property type="entry name" value="AlgI"/>
</dbReference>
<protein>
    <submittedName>
        <fullName evidence="9">MBOAT family protein</fullName>
    </submittedName>
</protein>
<comment type="caution">
    <text evidence="9">The sequence shown here is derived from an EMBL/GenBank/DDBJ whole genome shotgun (WGS) entry which is preliminary data.</text>
</comment>
<keyword evidence="7" id="KW-0012">Acyltransferase</keyword>
<dbReference type="PIRSF" id="PIRSF500217">
    <property type="entry name" value="AlgI"/>
    <property type="match status" value="1"/>
</dbReference>
<evidence type="ECO:0000256" key="4">
    <source>
        <dbReference type="ARBA" id="ARBA00022692"/>
    </source>
</evidence>
<dbReference type="InterPro" id="IPR051085">
    <property type="entry name" value="MB_O-acyltransferase"/>
</dbReference>
<feature type="transmembrane region" description="Helical" evidence="8">
    <location>
        <begin position="232"/>
        <end position="252"/>
    </location>
</feature>
<feature type="transmembrane region" description="Helical" evidence="8">
    <location>
        <begin position="413"/>
        <end position="435"/>
    </location>
</feature>
<reference evidence="9" key="1">
    <citation type="journal article" date="2021" name="PeerJ">
        <title>Extensive microbial diversity within the chicken gut microbiome revealed by metagenomics and culture.</title>
        <authorList>
            <person name="Gilroy R."/>
            <person name="Ravi A."/>
            <person name="Getino M."/>
            <person name="Pursley I."/>
            <person name="Horton D.L."/>
            <person name="Alikhan N.F."/>
            <person name="Baker D."/>
            <person name="Gharbi K."/>
            <person name="Hall N."/>
            <person name="Watson M."/>
            <person name="Adriaenssens E.M."/>
            <person name="Foster-Nyarko E."/>
            <person name="Jarju S."/>
            <person name="Secka A."/>
            <person name="Antonio M."/>
            <person name="Oren A."/>
            <person name="Chaudhuri R.R."/>
            <person name="La Ragione R."/>
            <person name="Hildebrand F."/>
            <person name="Pallen M.J."/>
        </authorList>
    </citation>
    <scope>NUCLEOTIDE SEQUENCE</scope>
    <source>
        <strain evidence="9">CHK185-1770</strain>
    </source>
</reference>
<accession>A0A9D2MWU7</accession>
<dbReference type="EMBL" id="DWXG01000044">
    <property type="protein sequence ID" value="HJB98051.1"/>
    <property type="molecule type" value="Genomic_DNA"/>
</dbReference>
<feature type="transmembrane region" description="Helical" evidence="8">
    <location>
        <begin position="116"/>
        <end position="138"/>
    </location>
</feature>
<keyword evidence="4 8" id="KW-0812">Transmembrane</keyword>
<keyword evidence="7" id="KW-0808">Transferase</keyword>
<keyword evidence="6 7" id="KW-0472">Membrane</keyword>
<evidence type="ECO:0000313" key="10">
    <source>
        <dbReference type="Proteomes" id="UP000826793"/>
    </source>
</evidence>
<dbReference type="Proteomes" id="UP000826793">
    <property type="component" value="Unassembled WGS sequence"/>
</dbReference>
<dbReference type="InterPro" id="IPR004299">
    <property type="entry name" value="MBOAT_fam"/>
</dbReference>
<gene>
    <name evidence="9" type="ORF">H9710_05655</name>
</gene>
<evidence type="ECO:0000256" key="7">
    <source>
        <dbReference type="PIRNR" id="PIRNR016636"/>
    </source>
</evidence>
<evidence type="ECO:0000313" key="9">
    <source>
        <dbReference type="EMBL" id="HJB98051.1"/>
    </source>
</evidence>
<dbReference type="GO" id="GO:0042121">
    <property type="term" value="P:alginic acid biosynthetic process"/>
    <property type="evidence" value="ECO:0007669"/>
    <property type="project" value="InterPro"/>
</dbReference>
<reference evidence="9" key="2">
    <citation type="submission" date="2021-04" db="EMBL/GenBank/DDBJ databases">
        <authorList>
            <person name="Gilroy R."/>
        </authorList>
    </citation>
    <scope>NUCLEOTIDE SEQUENCE</scope>
    <source>
        <strain evidence="9">CHK185-1770</strain>
    </source>
</reference>
<dbReference type="GO" id="GO:0005886">
    <property type="term" value="C:plasma membrane"/>
    <property type="evidence" value="ECO:0007669"/>
    <property type="project" value="UniProtKB-SubCell"/>
</dbReference>
<dbReference type="PANTHER" id="PTHR13285:SF18">
    <property type="entry name" value="PROTEIN-CYSTEINE N-PALMITOYLTRANSFERASE RASP"/>
    <property type="match status" value="1"/>
</dbReference>